<gene>
    <name evidence="4" type="ORF">LX12_002190</name>
</gene>
<dbReference type="InterPro" id="IPR050832">
    <property type="entry name" value="Bact_Acetyltransf"/>
</dbReference>
<evidence type="ECO:0000256" key="1">
    <source>
        <dbReference type="ARBA" id="ARBA00022679"/>
    </source>
</evidence>
<evidence type="ECO:0000313" key="5">
    <source>
        <dbReference type="Proteomes" id="UP001205740"/>
    </source>
</evidence>
<evidence type="ECO:0000256" key="2">
    <source>
        <dbReference type="ARBA" id="ARBA00023315"/>
    </source>
</evidence>
<dbReference type="CDD" id="cd04301">
    <property type="entry name" value="NAT_SF"/>
    <property type="match status" value="1"/>
</dbReference>
<keyword evidence="1" id="KW-0808">Transferase</keyword>
<organism evidence="4 5">
    <name type="scientific">Williamsia serinedens</name>
    <dbReference type="NCBI Taxonomy" id="391736"/>
    <lineage>
        <taxon>Bacteria</taxon>
        <taxon>Bacillati</taxon>
        <taxon>Actinomycetota</taxon>
        <taxon>Actinomycetes</taxon>
        <taxon>Mycobacteriales</taxon>
        <taxon>Nocardiaceae</taxon>
        <taxon>Williamsia</taxon>
    </lineage>
</organism>
<dbReference type="Pfam" id="PF00583">
    <property type="entry name" value="Acetyltransf_1"/>
    <property type="match status" value="1"/>
</dbReference>
<dbReference type="PANTHER" id="PTHR43877:SF2">
    <property type="entry name" value="AMINOALKYLPHOSPHONATE N-ACETYLTRANSFERASE-RELATED"/>
    <property type="match status" value="1"/>
</dbReference>
<keyword evidence="5" id="KW-1185">Reference proteome</keyword>
<dbReference type="InterPro" id="IPR016181">
    <property type="entry name" value="Acyl_CoA_acyltransferase"/>
</dbReference>
<dbReference type="Proteomes" id="UP001205740">
    <property type="component" value="Unassembled WGS sequence"/>
</dbReference>
<accession>A0ABT1H5G8</accession>
<protein>
    <submittedName>
        <fullName evidence="4">Acetyltransferase (GNAT) family protein</fullName>
    </submittedName>
</protein>
<name>A0ABT1H5G8_9NOCA</name>
<dbReference type="PROSITE" id="PS51186">
    <property type="entry name" value="GNAT"/>
    <property type="match status" value="1"/>
</dbReference>
<feature type="domain" description="N-acetyltransferase" evidence="3">
    <location>
        <begin position="12"/>
        <end position="169"/>
    </location>
</feature>
<comment type="caution">
    <text evidence="4">The sequence shown here is derived from an EMBL/GenBank/DDBJ whole genome shotgun (WGS) entry which is preliminary data.</text>
</comment>
<evidence type="ECO:0000313" key="4">
    <source>
        <dbReference type="EMBL" id="MCP2161003.1"/>
    </source>
</evidence>
<reference evidence="4 5" key="1">
    <citation type="submission" date="2022-06" db="EMBL/GenBank/DDBJ databases">
        <title>Genomic Encyclopedia of Archaeal and Bacterial Type Strains, Phase II (KMG-II): from individual species to whole genera.</title>
        <authorList>
            <person name="Goeker M."/>
        </authorList>
    </citation>
    <scope>NUCLEOTIDE SEQUENCE [LARGE SCALE GENOMIC DNA]</scope>
    <source>
        <strain evidence="4 5">DSM 45037</strain>
    </source>
</reference>
<dbReference type="RefSeq" id="WP_253654552.1">
    <property type="nucleotide sequence ID" value="NZ_BAAAOE010000003.1"/>
</dbReference>
<dbReference type="InterPro" id="IPR000182">
    <property type="entry name" value="GNAT_dom"/>
</dbReference>
<keyword evidence="2" id="KW-0012">Acyltransferase</keyword>
<proteinExistence type="predicted"/>
<evidence type="ECO:0000259" key="3">
    <source>
        <dbReference type="PROSITE" id="PS51186"/>
    </source>
</evidence>
<dbReference type="SUPFAM" id="SSF55729">
    <property type="entry name" value="Acyl-CoA N-acyltransferases (Nat)"/>
    <property type="match status" value="1"/>
</dbReference>
<dbReference type="PANTHER" id="PTHR43877">
    <property type="entry name" value="AMINOALKYLPHOSPHONATE N-ACETYLTRANSFERASE-RELATED-RELATED"/>
    <property type="match status" value="1"/>
</dbReference>
<sequence length="170" mass="18929">MTDAQVGCHPTPVFASVAQDDPRARPLLDELAVEYSSRYGHPLDTVHRDLVEYPASQFAPPDGGLVVALLDDEPVAGGAFQRYDDHTAELKRIWTSEHHRRRGYGLLVVAELERRAAAVGYTDVFLTTGWRQPEAVALYVSAGYTPGFDVDTYPMGPQPHPFRKQLRRSP</sequence>
<dbReference type="EMBL" id="JAMTCG010000003">
    <property type="protein sequence ID" value="MCP2161003.1"/>
    <property type="molecule type" value="Genomic_DNA"/>
</dbReference>
<dbReference type="Gene3D" id="3.40.630.30">
    <property type="match status" value="1"/>
</dbReference>